<dbReference type="SMART" id="SM00020">
    <property type="entry name" value="Tryp_SPc"/>
    <property type="match status" value="1"/>
</dbReference>
<reference evidence="5" key="1">
    <citation type="submission" date="2025-08" db="UniProtKB">
        <authorList>
            <consortium name="RefSeq"/>
        </authorList>
    </citation>
    <scope>IDENTIFICATION</scope>
</reference>
<keyword evidence="4" id="KW-1185">Reference proteome</keyword>
<keyword evidence="2" id="KW-0378">Hydrolase</keyword>
<dbReference type="InterPro" id="IPR001314">
    <property type="entry name" value="Peptidase_S1A"/>
</dbReference>
<dbReference type="InterPro" id="IPR001254">
    <property type="entry name" value="Trypsin_dom"/>
</dbReference>
<dbReference type="PROSITE" id="PS00135">
    <property type="entry name" value="TRYPSIN_SER"/>
    <property type="match status" value="1"/>
</dbReference>
<proteinExistence type="predicted"/>
<dbReference type="Gene3D" id="2.40.10.10">
    <property type="entry name" value="Trypsin-like serine proteases"/>
    <property type="match status" value="1"/>
</dbReference>
<dbReference type="GeneID" id="128198383"/>
<name>A0ABM3LKF5_BICAN</name>
<evidence type="ECO:0000256" key="1">
    <source>
        <dbReference type="ARBA" id="ARBA00023157"/>
    </source>
</evidence>
<evidence type="ECO:0000313" key="5">
    <source>
        <dbReference type="RefSeq" id="XP_052739565.1"/>
    </source>
</evidence>
<dbReference type="CDD" id="cd00190">
    <property type="entry name" value="Tryp_SPc"/>
    <property type="match status" value="1"/>
</dbReference>
<organism evidence="4 5">
    <name type="scientific">Bicyclus anynana</name>
    <name type="common">Squinting bush brown butterfly</name>
    <dbReference type="NCBI Taxonomy" id="110368"/>
    <lineage>
        <taxon>Eukaryota</taxon>
        <taxon>Metazoa</taxon>
        <taxon>Ecdysozoa</taxon>
        <taxon>Arthropoda</taxon>
        <taxon>Hexapoda</taxon>
        <taxon>Insecta</taxon>
        <taxon>Pterygota</taxon>
        <taxon>Neoptera</taxon>
        <taxon>Endopterygota</taxon>
        <taxon>Lepidoptera</taxon>
        <taxon>Glossata</taxon>
        <taxon>Ditrysia</taxon>
        <taxon>Papilionoidea</taxon>
        <taxon>Nymphalidae</taxon>
        <taxon>Satyrinae</taxon>
        <taxon>Satyrini</taxon>
        <taxon>Mycalesina</taxon>
        <taxon>Bicyclus</taxon>
    </lineage>
</organism>
<keyword evidence="2" id="KW-0645">Protease</keyword>
<dbReference type="InterPro" id="IPR018114">
    <property type="entry name" value="TRYPSIN_HIS"/>
</dbReference>
<gene>
    <name evidence="5" type="primary">LOC128198383</name>
</gene>
<dbReference type="SUPFAM" id="SSF50494">
    <property type="entry name" value="Trypsin-like serine proteases"/>
    <property type="match status" value="1"/>
</dbReference>
<dbReference type="PANTHER" id="PTHR24252:SF7">
    <property type="entry name" value="HYALIN"/>
    <property type="match status" value="1"/>
</dbReference>
<evidence type="ECO:0000313" key="4">
    <source>
        <dbReference type="Proteomes" id="UP001652582"/>
    </source>
</evidence>
<dbReference type="PROSITE" id="PS00134">
    <property type="entry name" value="TRYPSIN_HIS"/>
    <property type="match status" value="1"/>
</dbReference>
<dbReference type="Proteomes" id="UP001652582">
    <property type="component" value="Chromosome 9"/>
</dbReference>
<accession>A0ABM3LKF5</accession>
<dbReference type="RefSeq" id="XP_052739565.1">
    <property type="nucleotide sequence ID" value="XM_052883605.1"/>
</dbReference>
<dbReference type="InterPro" id="IPR043504">
    <property type="entry name" value="Peptidase_S1_PA_chymotrypsin"/>
</dbReference>
<sequence length="271" mass="29335">MARQPHRGRTAEALRPSKALPQRRGRIVGGSPTTIEKYPFMASMQTSWWPGFYGPTCGGSLITTTTILSAAHCYDIIPSVPNWRALLGSAKASVDGFRHLISHVILHPNYVRNLWLSDVAIVRLTTPAKLSDKIKVARIAGPNYLLPDNLRVYVAGWGATYAGAQVGSDLLLHTYVHIINHALCTKRYEELRKQPGRENNAQVTPAMICTGILDVGGQDACQGDSGGPVVYQGDIIVGVTSWGEGCAHPHFPGVSARVSAYTPWIVDNALA</sequence>
<evidence type="ECO:0000259" key="3">
    <source>
        <dbReference type="PROSITE" id="PS50240"/>
    </source>
</evidence>
<keyword evidence="2" id="KW-0720">Serine protease</keyword>
<protein>
    <submittedName>
        <fullName evidence="5">Trypsin CFT-1-like</fullName>
    </submittedName>
</protein>
<dbReference type="InterPro" id="IPR009003">
    <property type="entry name" value="Peptidase_S1_PA"/>
</dbReference>
<dbReference type="PANTHER" id="PTHR24252">
    <property type="entry name" value="ACROSIN-RELATED"/>
    <property type="match status" value="1"/>
</dbReference>
<dbReference type="InterPro" id="IPR033116">
    <property type="entry name" value="TRYPSIN_SER"/>
</dbReference>
<feature type="domain" description="Peptidase S1" evidence="3">
    <location>
        <begin position="27"/>
        <end position="270"/>
    </location>
</feature>
<evidence type="ECO:0000256" key="2">
    <source>
        <dbReference type="RuleBase" id="RU363034"/>
    </source>
</evidence>
<dbReference type="PRINTS" id="PR00722">
    <property type="entry name" value="CHYMOTRYPSIN"/>
</dbReference>
<dbReference type="Pfam" id="PF00089">
    <property type="entry name" value="Trypsin"/>
    <property type="match status" value="1"/>
</dbReference>
<keyword evidence="1" id="KW-1015">Disulfide bond</keyword>
<dbReference type="PROSITE" id="PS50240">
    <property type="entry name" value="TRYPSIN_DOM"/>
    <property type="match status" value="1"/>
</dbReference>